<evidence type="ECO:0000313" key="10">
    <source>
        <dbReference type="Proteomes" id="UP000307702"/>
    </source>
</evidence>
<dbReference type="GO" id="GO:0005886">
    <property type="term" value="C:plasma membrane"/>
    <property type="evidence" value="ECO:0007669"/>
    <property type="project" value="UniProtKB-SubCell"/>
</dbReference>
<protein>
    <recommendedName>
        <fullName evidence="8">Acyltransferase 3 domain-containing protein</fullName>
    </recommendedName>
</protein>
<evidence type="ECO:0000256" key="2">
    <source>
        <dbReference type="ARBA" id="ARBA00007400"/>
    </source>
</evidence>
<dbReference type="OrthoDB" id="1072135at2"/>
<evidence type="ECO:0000313" key="9">
    <source>
        <dbReference type="EMBL" id="TMM46322.1"/>
    </source>
</evidence>
<dbReference type="EMBL" id="SZVP01000003">
    <property type="protein sequence ID" value="TMM46322.1"/>
    <property type="molecule type" value="Genomic_DNA"/>
</dbReference>
<evidence type="ECO:0000256" key="7">
    <source>
        <dbReference type="SAM" id="Phobius"/>
    </source>
</evidence>
<dbReference type="PANTHER" id="PTHR40074:SF2">
    <property type="entry name" value="O-ACETYLTRANSFERASE WECH"/>
    <property type="match status" value="1"/>
</dbReference>
<evidence type="ECO:0000256" key="6">
    <source>
        <dbReference type="ARBA" id="ARBA00023136"/>
    </source>
</evidence>
<dbReference type="PANTHER" id="PTHR40074">
    <property type="entry name" value="O-ACETYLTRANSFERASE WECH"/>
    <property type="match status" value="1"/>
</dbReference>
<comment type="subcellular location">
    <subcellularLocation>
        <location evidence="1">Cell membrane</location>
        <topology evidence="1">Multi-pass membrane protein</topology>
    </subcellularLocation>
</comment>
<gene>
    <name evidence="9" type="ORF">FCS21_04990</name>
</gene>
<sequence length="349" mass="40165">MKNTQIIWVDYIRAIACFMVVFLHSAAPLLNKYNELPLNYWFIGNVYDSLVRVCVPLFFMVSGFLLLQKDEALPLYFSKRFSKLFIPIVFWSLFFVLWRSFIENDSPLTFWHLYSLVLIPSYYHLWFLYALIGLYLFVPILRKITNSADNKLLIYYCIIWFLAVSIIPFIEKVSGIDSKIDLNSISGFIGYFVLGFLLGKKEVSTKVFIISCILYLSLVSVTVIGTYYLTMKNEGVFSGYLYSYLAPNTVLAAGSCFILIKYLAINSKLFQMISISKIIKIISSCSFGIYLVHPVFLYLFKNGDLGFQLSAFSGDPLLYIPLTSFFVFTLSFFIIFIIKKIPVLKLIAP</sequence>
<evidence type="ECO:0000256" key="3">
    <source>
        <dbReference type="ARBA" id="ARBA00022475"/>
    </source>
</evidence>
<dbReference type="GO" id="GO:0016413">
    <property type="term" value="F:O-acetyltransferase activity"/>
    <property type="evidence" value="ECO:0007669"/>
    <property type="project" value="TreeGrafter"/>
</dbReference>
<feature type="transmembrane region" description="Helical" evidence="7">
    <location>
        <begin position="319"/>
        <end position="338"/>
    </location>
</feature>
<dbReference type="GO" id="GO:0009246">
    <property type="term" value="P:enterobacterial common antigen biosynthetic process"/>
    <property type="evidence" value="ECO:0007669"/>
    <property type="project" value="TreeGrafter"/>
</dbReference>
<comment type="similarity">
    <text evidence="2">Belongs to the acyltransferase 3 family.</text>
</comment>
<feature type="transmembrane region" description="Helical" evidence="7">
    <location>
        <begin position="241"/>
        <end position="260"/>
    </location>
</feature>
<organism evidence="9 10">
    <name type="scientific">Colwellia ponticola</name>
    <dbReference type="NCBI Taxonomy" id="2304625"/>
    <lineage>
        <taxon>Bacteria</taxon>
        <taxon>Pseudomonadati</taxon>
        <taxon>Pseudomonadota</taxon>
        <taxon>Gammaproteobacteria</taxon>
        <taxon>Alteromonadales</taxon>
        <taxon>Colwelliaceae</taxon>
        <taxon>Colwellia</taxon>
    </lineage>
</organism>
<reference evidence="9 10" key="1">
    <citation type="submission" date="2019-05" db="EMBL/GenBank/DDBJ databases">
        <title>Colwellia ponticola sp. nov., isolated from seawater.</title>
        <authorList>
            <person name="Yoon J.-H."/>
        </authorList>
    </citation>
    <scope>NUCLEOTIDE SEQUENCE [LARGE SCALE GENOMIC DNA]</scope>
    <source>
        <strain evidence="9 10">OISW-25</strain>
    </source>
</reference>
<feature type="transmembrane region" description="Helical" evidence="7">
    <location>
        <begin position="182"/>
        <end position="200"/>
    </location>
</feature>
<proteinExistence type="inferred from homology"/>
<evidence type="ECO:0000256" key="5">
    <source>
        <dbReference type="ARBA" id="ARBA00022989"/>
    </source>
</evidence>
<comment type="caution">
    <text evidence="9">The sequence shown here is derived from an EMBL/GenBank/DDBJ whole genome shotgun (WGS) entry which is preliminary data.</text>
</comment>
<feature type="transmembrane region" description="Helical" evidence="7">
    <location>
        <begin position="153"/>
        <end position="170"/>
    </location>
</feature>
<evidence type="ECO:0000259" key="8">
    <source>
        <dbReference type="Pfam" id="PF01757"/>
    </source>
</evidence>
<feature type="transmembrane region" description="Helical" evidence="7">
    <location>
        <begin position="122"/>
        <end position="141"/>
    </location>
</feature>
<feature type="transmembrane region" description="Helical" evidence="7">
    <location>
        <begin position="281"/>
        <end position="299"/>
    </location>
</feature>
<feature type="transmembrane region" description="Helical" evidence="7">
    <location>
        <begin position="50"/>
        <end position="68"/>
    </location>
</feature>
<feature type="transmembrane region" description="Helical" evidence="7">
    <location>
        <begin position="207"/>
        <end position="229"/>
    </location>
</feature>
<keyword evidence="10" id="KW-1185">Reference proteome</keyword>
<dbReference type="Pfam" id="PF01757">
    <property type="entry name" value="Acyl_transf_3"/>
    <property type="match status" value="1"/>
</dbReference>
<dbReference type="AlphaFoldDB" id="A0A8H2JMG1"/>
<keyword evidence="4 7" id="KW-0812">Transmembrane</keyword>
<accession>A0A8H2JMG1</accession>
<feature type="transmembrane region" description="Helical" evidence="7">
    <location>
        <begin position="12"/>
        <end position="30"/>
    </location>
</feature>
<keyword evidence="3" id="KW-1003">Cell membrane</keyword>
<keyword evidence="6 7" id="KW-0472">Membrane</keyword>
<dbReference type="InterPro" id="IPR002656">
    <property type="entry name" value="Acyl_transf_3_dom"/>
</dbReference>
<evidence type="ECO:0000256" key="1">
    <source>
        <dbReference type="ARBA" id="ARBA00004651"/>
    </source>
</evidence>
<name>A0A8H2JMG1_9GAMM</name>
<dbReference type="Proteomes" id="UP000307702">
    <property type="component" value="Unassembled WGS sequence"/>
</dbReference>
<feature type="transmembrane region" description="Helical" evidence="7">
    <location>
        <begin position="84"/>
        <end position="102"/>
    </location>
</feature>
<evidence type="ECO:0000256" key="4">
    <source>
        <dbReference type="ARBA" id="ARBA00022692"/>
    </source>
</evidence>
<dbReference type="RefSeq" id="WP_138621050.1">
    <property type="nucleotide sequence ID" value="NZ_SZVP01000003.1"/>
</dbReference>
<feature type="domain" description="Acyltransferase 3" evidence="8">
    <location>
        <begin position="7"/>
        <end position="334"/>
    </location>
</feature>
<keyword evidence="5 7" id="KW-1133">Transmembrane helix</keyword>